<accession>A0A5Q2N3A2</accession>
<protein>
    <submittedName>
        <fullName evidence="1">Uncharacterized protein</fullName>
    </submittedName>
</protein>
<organism evidence="1 2">
    <name type="scientific">Heliorestis convoluta</name>
    <dbReference type="NCBI Taxonomy" id="356322"/>
    <lineage>
        <taxon>Bacteria</taxon>
        <taxon>Bacillati</taxon>
        <taxon>Bacillota</taxon>
        <taxon>Clostridia</taxon>
        <taxon>Eubacteriales</taxon>
        <taxon>Heliobacteriaceae</taxon>
        <taxon>Heliorestis</taxon>
    </lineage>
</organism>
<keyword evidence="2" id="KW-1185">Reference proteome</keyword>
<evidence type="ECO:0000313" key="2">
    <source>
        <dbReference type="Proteomes" id="UP000366051"/>
    </source>
</evidence>
<name>A0A5Q2N3A2_9FIRM</name>
<dbReference type="Proteomes" id="UP000366051">
    <property type="component" value="Chromosome"/>
</dbReference>
<evidence type="ECO:0000313" key="1">
    <source>
        <dbReference type="EMBL" id="QGG48781.1"/>
    </source>
</evidence>
<dbReference type="AlphaFoldDB" id="A0A5Q2N3A2"/>
<sequence>MKESLTCPMKPMHKIKVIEAKNNSLMIEVRRKLTERS</sequence>
<dbReference type="KEGG" id="hcv:FTV88_2692"/>
<dbReference type="EMBL" id="CP045875">
    <property type="protein sequence ID" value="QGG48781.1"/>
    <property type="molecule type" value="Genomic_DNA"/>
</dbReference>
<gene>
    <name evidence="1" type="ORF">FTV88_2692</name>
</gene>
<reference evidence="2" key="1">
    <citation type="submission" date="2019-11" db="EMBL/GenBank/DDBJ databases">
        <title>Genome sequence of Heliorestis convoluta strain HH, an alkaliphilic and minimalistic phototrophic bacterium from a soda lake in Egypt.</title>
        <authorList>
            <person name="Dewey E.D."/>
            <person name="Stokes L.M."/>
            <person name="Burchell B.M."/>
            <person name="Shaffer K.N."/>
            <person name="Huntington A.M."/>
            <person name="Baker J.M."/>
            <person name="Nadendla S."/>
            <person name="Giglio M.G."/>
            <person name="Touchman J.W."/>
            <person name="Blankenship R.E."/>
            <person name="Madigan M.T."/>
            <person name="Sattley W.M."/>
        </authorList>
    </citation>
    <scope>NUCLEOTIDE SEQUENCE [LARGE SCALE GENOMIC DNA]</scope>
    <source>
        <strain evidence="2">HH</strain>
    </source>
</reference>
<proteinExistence type="predicted"/>